<dbReference type="FunFam" id="1.25.40.10:FF:000184">
    <property type="entry name" value="Pentatricopeptide repeat-containing protein, chloroplastic"/>
    <property type="match status" value="1"/>
</dbReference>
<dbReference type="AlphaFoldDB" id="A0A9Q0FU47"/>
<dbReference type="InterPro" id="IPR002885">
    <property type="entry name" value="PPR_rpt"/>
</dbReference>
<dbReference type="PANTHER" id="PTHR47926">
    <property type="entry name" value="PENTATRICOPEPTIDE REPEAT-CONTAINING PROTEIN"/>
    <property type="match status" value="1"/>
</dbReference>
<feature type="repeat" description="PPR" evidence="2">
    <location>
        <begin position="106"/>
        <end position="140"/>
    </location>
</feature>
<reference evidence="3" key="2">
    <citation type="journal article" date="2023" name="Plants (Basel)">
        <title>Annotation of the Turnera subulata (Passifloraceae) Draft Genome Reveals the S-Locus Evolved after the Divergence of Turneroideae from Passifloroideae in a Stepwise Manner.</title>
        <authorList>
            <person name="Henning P.M."/>
            <person name="Roalson E.H."/>
            <person name="Mir W."/>
            <person name="McCubbin A.G."/>
            <person name="Shore J.S."/>
        </authorList>
    </citation>
    <scope>NUCLEOTIDE SEQUENCE</scope>
    <source>
        <strain evidence="3">F60SS</strain>
    </source>
</reference>
<accession>A0A9Q0FU47</accession>
<feature type="repeat" description="PPR" evidence="2">
    <location>
        <begin position="207"/>
        <end position="241"/>
    </location>
</feature>
<evidence type="ECO:0000313" key="4">
    <source>
        <dbReference type="Proteomes" id="UP001141552"/>
    </source>
</evidence>
<proteinExistence type="predicted"/>
<protein>
    <submittedName>
        <fullName evidence="3">Pentatricopeptide repeat-containing protein</fullName>
    </submittedName>
</protein>
<dbReference type="Proteomes" id="UP001141552">
    <property type="component" value="Unassembled WGS sequence"/>
</dbReference>
<dbReference type="PROSITE" id="PS51375">
    <property type="entry name" value="PPR"/>
    <property type="match status" value="3"/>
</dbReference>
<dbReference type="FunFam" id="1.25.40.10:FF:000348">
    <property type="entry name" value="Pentatricopeptide repeat-containing protein chloroplastic"/>
    <property type="match status" value="1"/>
</dbReference>
<dbReference type="SUPFAM" id="SSF48452">
    <property type="entry name" value="TPR-like"/>
    <property type="match status" value="1"/>
</dbReference>
<dbReference type="GO" id="GO:0003723">
    <property type="term" value="F:RNA binding"/>
    <property type="evidence" value="ECO:0007669"/>
    <property type="project" value="InterPro"/>
</dbReference>
<dbReference type="InterPro" id="IPR046848">
    <property type="entry name" value="E_motif"/>
</dbReference>
<dbReference type="Pfam" id="PF12854">
    <property type="entry name" value="PPR_1"/>
    <property type="match status" value="1"/>
</dbReference>
<dbReference type="Gene3D" id="1.25.40.10">
    <property type="entry name" value="Tetratricopeptide repeat domain"/>
    <property type="match status" value="3"/>
</dbReference>
<dbReference type="OrthoDB" id="185373at2759"/>
<name>A0A9Q0FU47_9ROSI</name>
<dbReference type="NCBIfam" id="TIGR00756">
    <property type="entry name" value="PPR"/>
    <property type="match status" value="3"/>
</dbReference>
<dbReference type="InterPro" id="IPR046960">
    <property type="entry name" value="PPR_At4g14850-like_plant"/>
</dbReference>
<gene>
    <name evidence="3" type="primary">PCMPE8</name>
    <name evidence="3" type="ORF">Tsubulata_039301</name>
</gene>
<dbReference type="Pfam" id="PF01535">
    <property type="entry name" value="PPR"/>
    <property type="match status" value="5"/>
</dbReference>
<evidence type="ECO:0000313" key="3">
    <source>
        <dbReference type="EMBL" id="KAJ4837612.1"/>
    </source>
</evidence>
<dbReference type="InterPro" id="IPR011990">
    <property type="entry name" value="TPR-like_helical_dom_sf"/>
</dbReference>
<reference evidence="3" key="1">
    <citation type="submission" date="2022-02" db="EMBL/GenBank/DDBJ databases">
        <authorList>
            <person name="Henning P.M."/>
            <person name="McCubbin A.G."/>
            <person name="Shore J.S."/>
        </authorList>
    </citation>
    <scope>NUCLEOTIDE SEQUENCE</scope>
    <source>
        <strain evidence="3">F60SS</strain>
        <tissue evidence="3">Leaves</tissue>
    </source>
</reference>
<comment type="caution">
    <text evidence="3">The sequence shown here is derived from an EMBL/GenBank/DDBJ whole genome shotgun (WGS) entry which is preliminary data.</text>
</comment>
<dbReference type="PANTHER" id="PTHR47926:SF436">
    <property type="entry name" value="PENTATRICOPEPTIDE REPEAT-CONTAINING PROTEIN ELI1, CHLOROPLASTIC-LIKE ISOFORM X2"/>
    <property type="match status" value="1"/>
</dbReference>
<dbReference type="EMBL" id="JAKUCV010003785">
    <property type="protein sequence ID" value="KAJ4837612.1"/>
    <property type="molecule type" value="Genomic_DNA"/>
</dbReference>
<dbReference type="Pfam" id="PF20431">
    <property type="entry name" value="E_motif"/>
    <property type="match status" value="1"/>
</dbReference>
<keyword evidence="4" id="KW-1185">Reference proteome</keyword>
<sequence>MHRSSVPIDFHSLPFALKACTQMGSLSLAQCLHSQALKSGFVSDLFLTNSFVRVYSTLGLLSYACKVFDESSHRDLVSYNTLLDGLVKAGEIEQARGFFDSMPTRDAVSWGTIIAGCAKGNHCEEAIELFGLMMELELKPDNIALVSTLSACAQLGELDKGKWIHDYIDKNAVKIDSFVSTALVDFYAKCGYINSALEIFESSLDKNLSTWNTILLGLAMHGYGQLLLDYFTRMVGDGVIPDGVSILGVLAGCGHAGLVDEARMIFEEMESAYGVPREAKHYGCMADLLARAGLVEGAMEMIEGMSNASNVSVWSGLLGGCRIYGNVDIAEKAAEHVMELKPEDGGVYSVLVSVYANAERWEDVVKIRKALSNDRRVKKNVACSSILLGGVMHEFVAGERVHAQSNGIYLVLNVIKEHMYEVR</sequence>
<evidence type="ECO:0000256" key="2">
    <source>
        <dbReference type="PROSITE-ProRule" id="PRU00708"/>
    </source>
</evidence>
<evidence type="ECO:0000256" key="1">
    <source>
        <dbReference type="ARBA" id="ARBA00022737"/>
    </source>
</evidence>
<dbReference type="GO" id="GO:0009451">
    <property type="term" value="P:RNA modification"/>
    <property type="evidence" value="ECO:0007669"/>
    <property type="project" value="InterPro"/>
</dbReference>
<keyword evidence="1" id="KW-0677">Repeat</keyword>
<organism evidence="3 4">
    <name type="scientific">Turnera subulata</name>
    <dbReference type="NCBI Taxonomy" id="218843"/>
    <lineage>
        <taxon>Eukaryota</taxon>
        <taxon>Viridiplantae</taxon>
        <taxon>Streptophyta</taxon>
        <taxon>Embryophyta</taxon>
        <taxon>Tracheophyta</taxon>
        <taxon>Spermatophyta</taxon>
        <taxon>Magnoliopsida</taxon>
        <taxon>eudicotyledons</taxon>
        <taxon>Gunneridae</taxon>
        <taxon>Pentapetalae</taxon>
        <taxon>rosids</taxon>
        <taxon>fabids</taxon>
        <taxon>Malpighiales</taxon>
        <taxon>Passifloraceae</taxon>
        <taxon>Turnera</taxon>
    </lineage>
</organism>
<feature type="repeat" description="PPR" evidence="2">
    <location>
        <begin position="75"/>
        <end position="105"/>
    </location>
</feature>